<feature type="compositionally biased region" description="Polar residues" evidence="1">
    <location>
        <begin position="355"/>
        <end position="388"/>
    </location>
</feature>
<proteinExistence type="predicted"/>
<dbReference type="AlphaFoldDB" id="A0AB34KNC5"/>
<accession>A0AB34KNC5</accession>
<comment type="caution">
    <text evidence="2">The sequence shown here is derived from an EMBL/GenBank/DDBJ whole genome shotgun (WGS) entry which is preliminary data.</text>
</comment>
<evidence type="ECO:0000313" key="2">
    <source>
        <dbReference type="EMBL" id="KAL1584778.1"/>
    </source>
</evidence>
<feature type="region of interest" description="Disordered" evidence="1">
    <location>
        <begin position="355"/>
        <end position="504"/>
    </location>
</feature>
<dbReference type="GeneID" id="96008014"/>
<evidence type="ECO:0000256" key="1">
    <source>
        <dbReference type="SAM" id="MobiDB-lite"/>
    </source>
</evidence>
<dbReference type="RefSeq" id="XP_069227884.1">
    <property type="nucleotide sequence ID" value="XM_069375176.1"/>
</dbReference>
<gene>
    <name evidence="2" type="ORF">WHR41_06571</name>
</gene>
<dbReference type="Proteomes" id="UP000803884">
    <property type="component" value="Unassembled WGS sequence"/>
</dbReference>
<feature type="compositionally biased region" description="Polar residues" evidence="1">
    <location>
        <begin position="396"/>
        <end position="406"/>
    </location>
</feature>
<protein>
    <submittedName>
        <fullName evidence="2">Uncharacterized protein</fullName>
    </submittedName>
</protein>
<dbReference type="EMBL" id="JAAQHG020000023">
    <property type="protein sequence ID" value="KAL1584778.1"/>
    <property type="molecule type" value="Genomic_DNA"/>
</dbReference>
<organism evidence="2 3">
    <name type="scientific">Cladosporium halotolerans</name>
    <dbReference type="NCBI Taxonomy" id="1052096"/>
    <lineage>
        <taxon>Eukaryota</taxon>
        <taxon>Fungi</taxon>
        <taxon>Dikarya</taxon>
        <taxon>Ascomycota</taxon>
        <taxon>Pezizomycotina</taxon>
        <taxon>Dothideomycetes</taxon>
        <taxon>Dothideomycetidae</taxon>
        <taxon>Cladosporiales</taxon>
        <taxon>Cladosporiaceae</taxon>
        <taxon>Cladosporium</taxon>
    </lineage>
</organism>
<feature type="compositionally biased region" description="Low complexity" evidence="1">
    <location>
        <begin position="495"/>
        <end position="504"/>
    </location>
</feature>
<feature type="compositionally biased region" description="Low complexity" evidence="1">
    <location>
        <begin position="437"/>
        <end position="447"/>
    </location>
</feature>
<evidence type="ECO:0000313" key="3">
    <source>
        <dbReference type="Proteomes" id="UP000803884"/>
    </source>
</evidence>
<name>A0AB34KNC5_9PEZI</name>
<sequence length="525" mass="53926">MACNSESAIYDTILSYGITPTGDSPYASTWTNTTHFTAPTTRLCDGRVRVVGSLTPASIGSTLTEGVPTITYSGPAPSCSVQPSDCTWLQKSYLSATSSFMSSLSKYPDAPPGDSPVMPRCYVPGLSNKACGECTLHGDSVQLLFFPLSTKTSKDMCATAPASSVICPYGPTYANNDTMHGFATQPCLYINTGHPTTTDSGPSTVINSTTFYSNRAYISYNTLYATNSCGRVGGTYSNGVVTVASSDIYSVSGYHFQMTHAAYPFNYADLIPPVPASAYLCQADCDSSGSPLADGDVLNGVFGGGLGFCSTIIDEKYRPRLAVPPQMRAIDPAFESCLLGLDGLYDPPRLMTSESSLDLPTYSSSLPEETSSDAQPGDSPAQQPTISPTAAPENLPSVSLGSSSEEIQGPSMDPTAYRETKATQTPILTTPNSAQMSGSSPAASNEGGAAGGSGGYSSDVPGSQPAGGPDGDSRGESGDGSSPAPDEGNAGANGGTTAASGNAGPRVMVGIGTVVMSLLLGCFIL</sequence>
<keyword evidence="3" id="KW-1185">Reference proteome</keyword>
<feature type="compositionally biased region" description="Polar residues" evidence="1">
    <location>
        <begin position="422"/>
        <end position="436"/>
    </location>
</feature>
<reference evidence="2 3" key="1">
    <citation type="journal article" date="2020" name="Microbiol. Resour. Announc.">
        <title>Draft Genome Sequence of a Cladosporium Species Isolated from the Mesophotic Ascidian Didemnum maculosum.</title>
        <authorList>
            <person name="Gioti A."/>
            <person name="Siaperas R."/>
            <person name="Nikolaivits E."/>
            <person name="Le Goff G."/>
            <person name="Ouazzani J."/>
            <person name="Kotoulas G."/>
            <person name="Topakas E."/>
        </authorList>
    </citation>
    <scope>NUCLEOTIDE SEQUENCE [LARGE SCALE GENOMIC DNA]</scope>
    <source>
        <strain evidence="2 3">TM138-S3</strain>
    </source>
</reference>